<keyword evidence="1" id="KW-0472">Membrane</keyword>
<evidence type="ECO:0000313" key="3">
    <source>
        <dbReference type="Proteomes" id="UP000242381"/>
    </source>
</evidence>
<protein>
    <submittedName>
        <fullName evidence="2">Uncharacterized protein</fullName>
    </submittedName>
</protein>
<keyword evidence="1" id="KW-0812">Transmembrane</keyword>
<sequence>MIQYDYTYRYTITFMSQPIRRDIGRHAQHALQLIEEFQRLVSQILVVKNRNRVFTYLSALIFTSAAENIISILLSMLRLALASKELADPSVLYKYISAADLVVCCTHFSYFSSKGWNTPLLA</sequence>
<name>A0A1X0RSY6_RHIZD</name>
<evidence type="ECO:0000256" key="1">
    <source>
        <dbReference type="SAM" id="Phobius"/>
    </source>
</evidence>
<gene>
    <name evidence="2" type="ORF">BCV71DRAFT_293114</name>
</gene>
<feature type="non-terminal residue" evidence="2">
    <location>
        <position position="1"/>
    </location>
</feature>
<dbReference type="Proteomes" id="UP000242381">
    <property type="component" value="Unassembled WGS sequence"/>
</dbReference>
<evidence type="ECO:0000313" key="2">
    <source>
        <dbReference type="EMBL" id="ORE15120.1"/>
    </source>
</evidence>
<accession>A0A1X0RSY6</accession>
<organism evidence="2 3">
    <name type="scientific">Rhizopus microsporus</name>
    <dbReference type="NCBI Taxonomy" id="58291"/>
    <lineage>
        <taxon>Eukaryota</taxon>
        <taxon>Fungi</taxon>
        <taxon>Fungi incertae sedis</taxon>
        <taxon>Mucoromycota</taxon>
        <taxon>Mucoromycotina</taxon>
        <taxon>Mucoromycetes</taxon>
        <taxon>Mucorales</taxon>
        <taxon>Mucorineae</taxon>
        <taxon>Rhizopodaceae</taxon>
        <taxon>Rhizopus</taxon>
    </lineage>
</organism>
<proteinExistence type="predicted"/>
<keyword evidence="1" id="KW-1133">Transmembrane helix</keyword>
<feature type="transmembrane region" description="Helical" evidence="1">
    <location>
        <begin position="53"/>
        <end position="80"/>
    </location>
</feature>
<dbReference type="AlphaFoldDB" id="A0A1X0RSY6"/>
<reference evidence="2 3" key="1">
    <citation type="journal article" date="2016" name="Proc. Natl. Acad. Sci. U.S.A.">
        <title>Lipid metabolic changes in an early divergent fungus govern the establishment of a mutualistic symbiosis with endobacteria.</title>
        <authorList>
            <person name="Lastovetsky O.A."/>
            <person name="Gaspar M.L."/>
            <person name="Mondo S.J."/>
            <person name="LaButti K.M."/>
            <person name="Sandor L."/>
            <person name="Grigoriev I.V."/>
            <person name="Henry S.A."/>
            <person name="Pawlowska T.E."/>
        </authorList>
    </citation>
    <scope>NUCLEOTIDE SEQUENCE [LARGE SCALE GENOMIC DNA]</scope>
    <source>
        <strain evidence="2 3">ATCC 11559</strain>
    </source>
</reference>
<dbReference type="EMBL" id="KV921438">
    <property type="protein sequence ID" value="ORE15120.1"/>
    <property type="molecule type" value="Genomic_DNA"/>
</dbReference>